<reference evidence="9 10" key="1">
    <citation type="submission" date="2020-03" db="EMBL/GenBank/DDBJ databases">
        <title>Vagococcus sp. nov., isolated from beetles.</title>
        <authorList>
            <person name="Hyun D.-W."/>
            <person name="Bae J.-W."/>
        </authorList>
    </citation>
    <scope>NUCLEOTIDE SEQUENCE [LARGE SCALE GENOMIC DNA]</scope>
    <source>
        <strain evidence="9 10">HDW17B</strain>
    </source>
</reference>
<keyword evidence="4 9" id="KW-0436">Ligase</keyword>
<comment type="catalytic activity">
    <reaction evidence="7">
        <text>L-lysyl-[lipoyl-carrier protein] + (R)-lipoate + ATP = N(6)-[(R)-lipoyl]-L-lysyl-[lipoyl-carrier protein] + AMP + diphosphate + H(+)</text>
        <dbReference type="Rhea" id="RHEA:49288"/>
        <dbReference type="Rhea" id="RHEA-COMP:10500"/>
        <dbReference type="Rhea" id="RHEA-COMP:10502"/>
        <dbReference type="ChEBI" id="CHEBI:15378"/>
        <dbReference type="ChEBI" id="CHEBI:29969"/>
        <dbReference type="ChEBI" id="CHEBI:30616"/>
        <dbReference type="ChEBI" id="CHEBI:33019"/>
        <dbReference type="ChEBI" id="CHEBI:83088"/>
        <dbReference type="ChEBI" id="CHEBI:83099"/>
        <dbReference type="ChEBI" id="CHEBI:456215"/>
        <dbReference type="EC" id="6.3.1.20"/>
    </reaction>
</comment>
<dbReference type="GO" id="GO:0005524">
    <property type="term" value="F:ATP binding"/>
    <property type="evidence" value="ECO:0007669"/>
    <property type="project" value="UniProtKB-KW"/>
</dbReference>
<evidence type="ECO:0000256" key="6">
    <source>
        <dbReference type="ARBA" id="ARBA00022840"/>
    </source>
</evidence>
<dbReference type="Gene3D" id="3.30.930.10">
    <property type="entry name" value="Bira Bifunctional Protein, Domain 2"/>
    <property type="match status" value="1"/>
</dbReference>
<dbReference type="GO" id="GO:0017118">
    <property type="term" value="F:lipoyltransferase activity"/>
    <property type="evidence" value="ECO:0007669"/>
    <property type="project" value="TreeGrafter"/>
</dbReference>
<dbReference type="CDD" id="cd16443">
    <property type="entry name" value="LplA"/>
    <property type="match status" value="1"/>
</dbReference>
<evidence type="ECO:0000256" key="1">
    <source>
        <dbReference type="ARBA" id="ARBA00005085"/>
    </source>
</evidence>
<keyword evidence="6" id="KW-0067">ATP-binding</keyword>
<dbReference type="PANTHER" id="PTHR12561:SF3">
    <property type="entry name" value="LIPOYLTRANSFERASE 1, MITOCHONDRIAL"/>
    <property type="match status" value="1"/>
</dbReference>
<dbReference type="InterPro" id="IPR045864">
    <property type="entry name" value="aa-tRNA-synth_II/BPL/LPL"/>
</dbReference>
<dbReference type="NCBIfam" id="TIGR00545">
    <property type="entry name" value="lipoyltrans"/>
    <property type="match status" value="1"/>
</dbReference>
<dbReference type="GO" id="GO:0016979">
    <property type="term" value="F:lipoate-protein ligase activity"/>
    <property type="evidence" value="ECO:0007669"/>
    <property type="project" value="UniProtKB-EC"/>
</dbReference>
<dbReference type="KEGG" id="vhy:G7082_08090"/>
<keyword evidence="5" id="KW-0547">Nucleotide-binding</keyword>
<organism evidence="9 10">
    <name type="scientific">Vagococcus hydrophili</name>
    <dbReference type="NCBI Taxonomy" id="2714947"/>
    <lineage>
        <taxon>Bacteria</taxon>
        <taxon>Bacillati</taxon>
        <taxon>Bacillota</taxon>
        <taxon>Bacilli</taxon>
        <taxon>Lactobacillales</taxon>
        <taxon>Enterococcaceae</taxon>
        <taxon>Vagococcus</taxon>
    </lineage>
</organism>
<dbReference type="GO" id="GO:0009249">
    <property type="term" value="P:protein lipoylation"/>
    <property type="evidence" value="ECO:0007669"/>
    <property type="project" value="InterPro"/>
</dbReference>
<dbReference type="Proteomes" id="UP000501747">
    <property type="component" value="Chromosome"/>
</dbReference>
<dbReference type="SUPFAM" id="SSF82649">
    <property type="entry name" value="SufE/NifU"/>
    <property type="match status" value="1"/>
</dbReference>
<evidence type="ECO:0000256" key="3">
    <source>
        <dbReference type="ARBA" id="ARBA00012367"/>
    </source>
</evidence>
<dbReference type="EMBL" id="CP049887">
    <property type="protein sequence ID" value="QIL48459.1"/>
    <property type="molecule type" value="Genomic_DNA"/>
</dbReference>
<comment type="pathway">
    <text evidence="2">Protein modification; protein lipoylation via exogenous pathway; protein N(6)-(lipoyl)lysine from lipoate: step 1/2.</text>
</comment>
<evidence type="ECO:0000259" key="8">
    <source>
        <dbReference type="PROSITE" id="PS51733"/>
    </source>
</evidence>
<dbReference type="SUPFAM" id="SSF55681">
    <property type="entry name" value="Class II aaRS and biotin synthetases"/>
    <property type="match status" value="1"/>
</dbReference>
<dbReference type="InterPro" id="IPR004562">
    <property type="entry name" value="LipoylTrfase_LipoateP_Ligase"/>
</dbReference>
<comment type="pathway">
    <text evidence="1">Protein modification; protein lipoylation via exogenous pathway; protein N(6)-(lipoyl)lysine from lipoate: step 2/2.</text>
</comment>
<dbReference type="PROSITE" id="PS51733">
    <property type="entry name" value="BPL_LPL_CATALYTIC"/>
    <property type="match status" value="1"/>
</dbReference>
<evidence type="ECO:0000313" key="10">
    <source>
        <dbReference type="Proteomes" id="UP000501747"/>
    </source>
</evidence>
<dbReference type="GO" id="GO:0005737">
    <property type="term" value="C:cytoplasm"/>
    <property type="evidence" value="ECO:0007669"/>
    <property type="project" value="TreeGrafter"/>
</dbReference>
<evidence type="ECO:0000256" key="2">
    <source>
        <dbReference type="ARBA" id="ARBA00005124"/>
    </source>
</evidence>
<dbReference type="Pfam" id="PF10437">
    <property type="entry name" value="Lip_prot_lig_C"/>
    <property type="match status" value="1"/>
</dbReference>
<protein>
    <recommendedName>
        <fullName evidence="3">lipoate--protein ligase</fullName>
        <ecNumber evidence="3">6.3.1.20</ecNumber>
    </recommendedName>
</protein>
<evidence type="ECO:0000256" key="7">
    <source>
        <dbReference type="ARBA" id="ARBA00048037"/>
    </source>
</evidence>
<feature type="domain" description="BPL/LPL catalytic" evidence="8">
    <location>
        <begin position="21"/>
        <end position="192"/>
    </location>
</feature>
<gene>
    <name evidence="9" type="ORF">G7082_08090</name>
</gene>
<dbReference type="UniPathway" id="UPA00537">
    <property type="reaction ID" value="UER00594"/>
</dbReference>
<proteinExistence type="predicted"/>
<dbReference type="InterPro" id="IPR004143">
    <property type="entry name" value="BPL_LPL_catalytic"/>
</dbReference>
<dbReference type="Gene3D" id="3.30.390.50">
    <property type="entry name" value="CO dehydrogenase flavoprotein, C-terminal domain"/>
    <property type="match status" value="1"/>
</dbReference>
<dbReference type="InterPro" id="IPR019491">
    <property type="entry name" value="Lipoate_protein_ligase_C"/>
</dbReference>
<accession>A0A6G8AU14</accession>
<sequence length="338" mass="38565">MKSQDIRVNLATEDYLMKNYETEEPILLMYIQNPCIIVGKHQNIYEEVALGNVEEDGVVLTRRLSGGGAVYDDLGNVSFSFVMKKGRTAFGDYVTITEPIVKALKEMGVEDISINGRNDLFIKDKKISGNAMYSKGEKMFSHGTLLYDVDLEKIKRYLTPSKEKLKTNHIQSVEARVTNIKSHLSKKYQQMTTEEFRDELIMRIFGVSSLEAIKEKEIKLSDEDAINIQKRVADIYGNQEFVYGSHQEFSLKRRAYIKNVGLVIAELEIEAGKIKDLSFSGDYFSQEDPNEMIEALIGKRLIFNELMKELELLAIGKYFTGLSRRDLVSLLLGEYSND</sequence>
<evidence type="ECO:0000313" key="9">
    <source>
        <dbReference type="EMBL" id="QIL48459.1"/>
    </source>
</evidence>
<dbReference type="EC" id="6.3.1.20" evidence="3"/>
<dbReference type="Pfam" id="PF21948">
    <property type="entry name" value="LplA-B_cat"/>
    <property type="match status" value="1"/>
</dbReference>
<evidence type="ECO:0000256" key="5">
    <source>
        <dbReference type="ARBA" id="ARBA00022741"/>
    </source>
</evidence>
<name>A0A6G8AU14_9ENTE</name>
<keyword evidence="10" id="KW-1185">Reference proteome</keyword>
<evidence type="ECO:0000256" key="4">
    <source>
        <dbReference type="ARBA" id="ARBA00022598"/>
    </source>
</evidence>
<dbReference type="AlphaFoldDB" id="A0A6G8AU14"/>
<dbReference type="PANTHER" id="PTHR12561">
    <property type="entry name" value="LIPOATE-PROTEIN LIGASE"/>
    <property type="match status" value="1"/>
</dbReference>